<protein>
    <submittedName>
        <fullName evidence="2">Uncharacterized protein</fullName>
    </submittedName>
</protein>
<keyword evidence="3" id="KW-1185">Reference proteome</keyword>
<feature type="compositionally biased region" description="Low complexity" evidence="1">
    <location>
        <begin position="10"/>
        <end position="19"/>
    </location>
</feature>
<feature type="compositionally biased region" description="Acidic residues" evidence="1">
    <location>
        <begin position="71"/>
        <end position="86"/>
    </location>
</feature>
<accession>A0A8X7N7D3</accession>
<gene>
    <name evidence="2" type="ORF">A4X09_0g5007</name>
</gene>
<sequence>MPASANGTGVPVAAPAPAATSRLTPHSLQRLGLWHRYQQRQRVTANAAPSEAIQSELQQLKASPKGKGGDNDEDDDDDDEEEKEDI</sequence>
<organism evidence="2 3">
    <name type="scientific">Tilletia walkeri</name>
    <dbReference type="NCBI Taxonomy" id="117179"/>
    <lineage>
        <taxon>Eukaryota</taxon>
        <taxon>Fungi</taxon>
        <taxon>Dikarya</taxon>
        <taxon>Basidiomycota</taxon>
        <taxon>Ustilaginomycotina</taxon>
        <taxon>Exobasidiomycetes</taxon>
        <taxon>Tilletiales</taxon>
        <taxon>Tilletiaceae</taxon>
        <taxon>Tilletia</taxon>
    </lineage>
</organism>
<reference evidence="2" key="1">
    <citation type="submission" date="2016-04" db="EMBL/GenBank/DDBJ databases">
        <authorList>
            <person name="Nguyen H.D."/>
            <person name="Samba Siva P."/>
            <person name="Cullis J."/>
            <person name="Levesque C.A."/>
            <person name="Hambleton S."/>
        </authorList>
    </citation>
    <scope>NUCLEOTIDE SEQUENCE</scope>
    <source>
        <strain evidence="2">DAOMC 236422</strain>
    </source>
</reference>
<feature type="region of interest" description="Disordered" evidence="1">
    <location>
        <begin position="57"/>
        <end position="86"/>
    </location>
</feature>
<feature type="region of interest" description="Disordered" evidence="1">
    <location>
        <begin position="1"/>
        <end position="24"/>
    </location>
</feature>
<evidence type="ECO:0000313" key="2">
    <source>
        <dbReference type="EMBL" id="KAE8267339.1"/>
    </source>
</evidence>
<comment type="caution">
    <text evidence="2">The sequence shown here is derived from an EMBL/GenBank/DDBJ whole genome shotgun (WGS) entry which is preliminary data.</text>
</comment>
<reference evidence="2" key="2">
    <citation type="journal article" date="2019" name="IMA Fungus">
        <title>Genome sequencing and comparison of five Tilletia species to identify candidate genes for the detection of regulated species infecting wheat.</title>
        <authorList>
            <person name="Nguyen H.D.T."/>
            <person name="Sultana T."/>
            <person name="Kesanakurti P."/>
            <person name="Hambleton S."/>
        </authorList>
    </citation>
    <scope>NUCLEOTIDE SEQUENCE</scope>
    <source>
        <strain evidence="2">DAOMC 236422</strain>
    </source>
</reference>
<name>A0A8X7N7D3_9BASI</name>
<dbReference type="Proteomes" id="UP000078113">
    <property type="component" value="Unassembled WGS sequence"/>
</dbReference>
<proteinExistence type="predicted"/>
<dbReference type="AlphaFoldDB" id="A0A8X7N7D3"/>
<evidence type="ECO:0000256" key="1">
    <source>
        <dbReference type="SAM" id="MobiDB-lite"/>
    </source>
</evidence>
<evidence type="ECO:0000313" key="3">
    <source>
        <dbReference type="Proteomes" id="UP000078113"/>
    </source>
</evidence>
<dbReference type="EMBL" id="LWDG02000236">
    <property type="protein sequence ID" value="KAE8267339.1"/>
    <property type="molecule type" value="Genomic_DNA"/>
</dbReference>